<name>R7TL08_CAPTE</name>
<dbReference type="Gene3D" id="1.25.40.420">
    <property type="match status" value="1"/>
</dbReference>
<dbReference type="InterPro" id="IPR015915">
    <property type="entry name" value="Kelch-typ_b-propeller"/>
</dbReference>
<reference evidence="4 6" key="2">
    <citation type="journal article" date="2013" name="Nature">
        <title>Insights into bilaterian evolution from three spiralian genomes.</title>
        <authorList>
            <person name="Simakov O."/>
            <person name="Marletaz F."/>
            <person name="Cho S.J."/>
            <person name="Edsinger-Gonzales E."/>
            <person name="Havlak P."/>
            <person name="Hellsten U."/>
            <person name="Kuo D.H."/>
            <person name="Larsson T."/>
            <person name="Lv J."/>
            <person name="Arendt D."/>
            <person name="Savage R."/>
            <person name="Osoegawa K."/>
            <person name="de Jong P."/>
            <person name="Grimwood J."/>
            <person name="Chapman J.A."/>
            <person name="Shapiro H."/>
            <person name="Aerts A."/>
            <person name="Otillar R.P."/>
            <person name="Terry A.Y."/>
            <person name="Boore J.L."/>
            <person name="Grigoriev I.V."/>
            <person name="Lindberg D.R."/>
            <person name="Seaver E.C."/>
            <person name="Weisblat D.A."/>
            <person name="Putnam N.H."/>
            <person name="Rokhsar D.S."/>
        </authorList>
    </citation>
    <scope>NUCLEOTIDE SEQUENCE</scope>
    <source>
        <strain evidence="4 6">I ESC-2004</strain>
    </source>
</reference>
<gene>
    <name evidence="4" type="ORF">CAPTEDRAFT_99560</name>
</gene>
<dbReference type="Pfam" id="PF07707">
    <property type="entry name" value="BACK"/>
    <property type="match status" value="1"/>
</dbReference>
<dbReference type="SMART" id="SM00875">
    <property type="entry name" value="BACK"/>
    <property type="match status" value="1"/>
</dbReference>
<dbReference type="EMBL" id="KB310340">
    <property type="protein sequence ID" value="ELT91790.1"/>
    <property type="molecule type" value="Genomic_DNA"/>
</dbReference>
<dbReference type="HOGENOM" id="CLU_004253_14_3_1"/>
<accession>R7TL08</accession>
<dbReference type="InterPro" id="IPR000210">
    <property type="entry name" value="BTB/POZ_dom"/>
</dbReference>
<dbReference type="STRING" id="283909.R7TL08"/>
<dbReference type="EnsemblMetazoa" id="CapteT99560">
    <property type="protein sequence ID" value="CapteP99560"/>
    <property type="gene ID" value="CapteG99560"/>
</dbReference>
<reference evidence="5" key="3">
    <citation type="submission" date="2015-06" db="UniProtKB">
        <authorList>
            <consortium name="EnsemblMetazoa"/>
        </authorList>
    </citation>
    <scope>IDENTIFICATION</scope>
</reference>
<dbReference type="SUPFAM" id="SSF117281">
    <property type="entry name" value="Kelch motif"/>
    <property type="match status" value="1"/>
</dbReference>
<dbReference type="OMA" id="NEWTFVN"/>
<dbReference type="SUPFAM" id="SSF54695">
    <property type="entry name" value="POZ domain"/>
    <property type="match status" value="1"/>
</dbReference>
<dbReference type="PANTHER" id="PTHR45632:SF3">
    <property type="entry name" value="KELCH-LIKE PROTEIN 32"/>
    <property type="match status" value="1"/>
</dbReference>
<dbReference type="Proteomes" id="UP000014760">
    <property type="component" value="Unassembled WGS sequence"/>
</dbReference>
<dbReference type="InterPro" id="IPR006652">
    <property type="entry name" value="Kelch_1"/>
</dbReference>
<keyword evidence="2" id="KW-0677">Repeat</keyword>
<dbReference type="Gene3D" id="3.30.710.10">
    <property type="entry name" value="Potassium Channel Kv1.1, Chain A"/>
    <property type="match status" value="1"/>
</dbReference>
<evidence type="ECO:0000313" key="5">
    <source>
        <dbReference type="EnsemblMetazoa" id="CapteP99560"/>
    </source>
</evidence>
<dbReference type="InterPro" id="IPR011333">
    <property type="entry name" value="SKP1/BTB/POZ_sf"/>
</dbReference>
<reference evidence="6" key="1">
    <citation type="submission" date="2012-12" db="EMBL/GenBank/DDBJ databases">
        <authorList>
            <person name="Hellsten U."/>
            <person name="Grimwood J."/>
            <person name="Chapman J.A."/>
            <person name="Shapiro H."/>
            <person name="Aerts A."/>
            <person name="Otillar R.P."/>
            <person name="Terry A.Y."/>
            <person name="Boore J.L."/>
            <person name="Simakov O."/>
            <person name="Marletaz F."/>
            <person name="Cho S.-J."/>
            <person name="Edsinger-Gonzales E."/>
            <person name="Havlak P."/>
            <person name="Kuo D.-H."/>
            <person name="Larsson T."/>
            <person name="Lv J."/>
            <person name="Arendt D."/>
            <person name="Savage R."/>
            <person name="Osoegawa K."/>
            <person name="de Jong P."/>
            <person name="Lindberg D.R."/>
            <person name="Seaver E.C."/>
            <person name="Weisblat D.A."/>
            <person name="Putnam N.H."/>
            <person name="Grigoriev I.V."/>
            <person name="Rokhsar D.S."/>
        </authorList>
    </citation>
    <scope>NUCLEOTIDE SEQUENCE</scope>
    <source>
        <strain evidence="6">I ESC-2004</strain>
    </source>
</reference>
<dbReference type="PANTHER" id="PTHR45632">
    <property type="entry name" value="LD33804P"/>
    <property type="match status" value="1"/>
</dbReference>
<dbReference type="Gene3D" id="2.120.10.80">
    <property type="entry name" value="Kelch-type beta propeller"/>
    <property type="match status" value="1"/>
</dbReference>
<dbReference type="Pfam" id="PF24981">
    <property type="entry name" value="Beta-prop_ATRN-LZTR1"/>
    <property type="match status" value="1"/>
</dbReference>
<keyword evidence="1" id="KW-0880">Kelch repeat</keyword>
<feature type="domain" description="BTB" evidence="3">
    <location>
        <begin position="30"/>
        <end position="97"/>
    </location>
</feature>
<evidence type="ECO:0000256" key="1">
    <source>
        <dbReference type="ARBA" id="ARBA00022441"/>
    </source>
</evidence>
<dbReference type="SMART" id="SM00225">
    <property type="entry name" value="BTB"/>
    <property type="match status" value="1"/>
</dbReference>
<dbReference type="SMART" id="SM00612">
    <property type="entry name" value="Kelch"/>
    <property type="match status" value="5"/>
</dbReference>
<proteinExistence type="predicted"/>
<dbReference type="PROSITE" id="PS50097">
    <property type="entry name" value="BTB"/>
    <property type="match status" value="1"/>
</dbReference>
<protein>
    <recommendedName>
        <fullName evidence="3">BTB domain-containing protein</fullName>
    </recommendedName>
</protein>
<dbReference type="OrthoDB" id="1925334at2759"/>
<sequence>MSLRRSYTSDFHGNTVVDGFQRLWMKSLLCDTQLIVQGHTFEVHRCYLAACSPYFYSMFTEDFQERNQKRVELKGVTAVGLRVLLEYAYTGTIIINDNNLQDVLEAADHLQFMEVLSSCAQYLREELTNDNCLHFLKMAEMYGLADCKQETKNYILENFVPVAQNEDFKTISLELFYEFLSDDKLRAESELEVFQVALSWLESNSSNTDAGNPDLNKNVLSLIRYGLMDAEQMENVIRSNLMLGESCRDVLQSALNYHMKLFEQPIINTPIARMRGYKESLVILGAGYLDNTLCTQMLAAGTKNGQLESFVQLNPTRDRRYFAAVAAVNDFVFIVGGQTAMAGDGSNATSTAFRYNPRDDKWLQISSMSVSRTHFALIAADTCLVAVGGKHNRHALNTAEKYDFTTNEWTPIANLPSILFSHAGCAHKNKVYISGGCPADDFTDETHVYDFNVNGWQFRAPMNQSRGYHAMVTHENFLFVCAGNTNAGDRNDVRTTEYYDIELDQWTEVKASPHGQSEAPAVKCGSKIYILGGYSWDAHSFQDTIQSYDMDDNLWEIVPTKLPEPMTGVVACHIKLPMKLYEDSQQNPANLNFPN</sequence>
<evidence type="ECO:0000256" key="2">
    <source>
        <dbReference type="ARBA" id="ARBA00022737"/>
    </source>
</evidence>
<organism evidence="4">
    <name type="scientific">Capitella teleta</name>
    <name type="common">Polychaete worm</name>
    <dbReference type="NCBI Taxonomy" id="283909"/>
    <lineage>
        <taxon>Eukaryota</taxon>
        <taxon>Metazoa</taxon>
        <taxon>Spiralia</taxon>
        <taxon>Lophotrochozoa</taxon>
        <taxon>Annelida</taxon>
        <taxon>Polychaeta</taxon>
        <taxon>Sedentaria</taxon>
        <taxon>Scolecida</taxon>
        <taxon>Capitellidae</taxon>
        <taxon>Capitella</taxon>
    </lineage>
</organism>
<evidence type="ECO:0000313" key="6">
    <source>
        <dbReference type="Proteomes" id="UP000014760"/>
    </source>
</evidence>
<dbReference type="AlphaFoldDB" id="R7TL08"/>
<dbReference type="PIRSF" id="PIRSF037037">
    <property type="entry name" value="Kelch-like_protein_gigaxonin"/>
    <property type="match status" value="1"/>
</dbReference>
<dbReference type="InterPro" id="IPR017096">
    <property type="entry name" value="BTB-kelch_protein"/>
</dbReference>
<dbReference type="EMBL" id="AMQN01013609">
    <property type="status" value="NOT_ANNOTATED_CDS"/>
    <property type="molecule type" value="Genomic_DNA"/>
</dbReference>
<evidence type="ECO:0000313" key="4">
    <source>
        <dbReference type="EMBL" id="ELT91790.1"/>
    </source>
</evidence>
<evidence type="ECO:0000259" key="3">
    <source>
        <dbReference type="PROSITE" id="PS50097"/>
    </source>
</evidence>
<dbReference type="Pfam" id="PF00651">
    <property type="entry name" value="BTB"/>
    <property type="match status" value="1"/>
</dbReference>
<keyword evidence="6" id="KW-1185">Reference proteome</keyword>
<dbReference type="InterPro" id="IPR056737">
    <property type="entry name" value="Beta-prop_ATRN-MKLN-like"/>
</dbReference>
<dbReference type="InterPro" id="IPR011705">
    <property type="entry name" value="BACK"/>
</dbReference>